<feature type="domain" description="Disease resistance N-terminal" evidence="8">
    <location>
        <begin position="14"/>
        <end position="100"/>
    </location>
</feature>
<evidence type="ECO:0008006" key="13">
    <source>
        <dbReference type="Google" id="ProtNLM"/>
    </source>
</evidence>
<dbReference type="InterPro" id="IPR055414">
    <property type="entry name" value="LRR_R13L4/SHOC2-like"/>
</dbReference>
<dbReference type="SUPFAM" id="SSF52058">
    <property type="entry name" value="L domain-like"/>
    <property type="match status" value="3"/>
</dbReference>
<keyword evidence="3" id="KW-0677">Repeat</keyword>
<accession>A0ABC8TY93</accession>
<dbReference type="CDD" id="cd14798">
    <property type="entry name" value="RX-CC_like"/>
    <property type="match status" value="1"/>
</dbReference>
<organism evidence="11 12">
    <name type="scientific">Ilex paraguariensis</name>
    <name type="common">yerba mate</name>
    <dbReference type="NCBI Taxonomy" id="185542"/>
    <lineage>
        <taxon>Eukaryota</taxon>
        <taxon>Viridiplantae</taxon>
        <taxon>Streptophyta</taxon>
        <taxon>Embryophyta</taxon>
        <taxon>Tracheophyta</taxon>
        <taxon>Spermatophyta</taxon>
        <taxon>Magnoliopsida</taxon>
        <taxon>eudicotyledons</taxon>
        <taxon>Gunneridae</taxon>
        <taxon>Pentapetalae</taxon>
        <taxon>asterids</taxon>
        <taxon>campanulids</taxon>
        <taxon>Aquifoliales</taxon>
        <taxon>Aquifoliaceae</taxon>
        <taxon>Ilex</taxon>
    </lineage>
</organism>
<evidence type="ECO:0000256" key="1">
    <source>
        <dbReference type="ARBA" id="ARBA00008894"/>
    </source>
</evidence>
<dbReference type="Pfam" id="PF23559">
    <property type="entry name" value="WHD_DRP"/>
    <property type="match status" value="1"/>
</dbReference>
<evidence type="ECO:0000259" key="7">
    <source>
        <dbReference type="Pfam" id="PF00931"/>
    </source>
</evidence>
<evidence type="ECO:0000313" key="12">
    <source>
        <dbReference type="Proteomes" id="UP001642360"/>
    </source>
</evidence>
<dbReference type="GO" id="GO:0005524">
    <property type="term" value="F:ATP binding"/>
    <property type="evidence" value="ECO:0007669"/>
    <property type="project" value="UniProtKB-KW"/>
</dbReference>
<evidence type="ECO:0000256" key="2">
    <source>
        <dbReference type="ARBA" id="ARBA00022614"/>
    </source>
</evidence>
<dbReference type="Gene3D" id="3.80.10.10">
    <property type="entry name" value="Ribonuclease Inhibitor"/>
    <property type="match status" value="5"/>
</dbReference>
<dbReference type="Gene3D" id="1.10.10.10">
    <property type="entry name" value="Winged helix-like DNA-binding domain superfamily/Winged helix DNA-binding domain"/>
    <property type="match status" value="1"/>
</dbReference>
<dbReference type="Gene3D" id="1.10.8.430">
    <property type="entry name" value="Helical domain of apoptotic protease-activating factors"/>
    <property type="match status" value="1"/>
</dbReference>
<dbReference type="PANTHER" id="PTHR36766:SF70">
    <property type="entry name" value="DISEASE RESISTANCE PROTEIN RGA4"/>
    <property type="match status" value="1"/>
</dbReference>
<dbReference type="GO" id="GO:0051607">
    <property type="term" value="P:defense response to virus"/>
    <property type="evidence" value="ECO:0007669"/>
    <property type="project" value="UniProtKB-ARBA"/>
</dbReference>
<dbReference type="InterPro" id="IPR058922">
    <property type="entry name" value="WHD_DRP"/>
</dbReference>
<dbReference type="Proteomes" id="UP001642360">
    <property type="component" value="Unassembled WGS sequence"/>
</dbReference>
<keyword evidence="2" id="KW-0433">Leucine-rich repeat</keyword>
<dbReference type="FunFam" id="3.40.50.300:FF:001091">
    <property type="entry name" value="Probable disease resistance protein At1g61300"/>
    <property type="match status" value="1"/>
</dbReference>
<dbReference type="InterPro" id="IPR002182">
    <property type="entry name" value="NB-ARC"/>
</dbReference>
<dbReference type="Gene3D" id="3.40.50.300">
    <property type="entry name" value="P-loop containing nucleotide triphosphate hydrolases"/>
    <property type="match status" value="1"/>
</dbReference>
<evidence type="ECO:0000256" key="3">
    <source>
        <dbReference type="ARBA" id="ARBA00022737"/>
    </source>
</evidence>
<evidence type="ECO:0000256" key="5">
    <source>
        <dbReference type="ARBA" id="ARBA00022821"/>
    </source>
</evidence>
<feature type="domain" description="Disease resistance protein winged helix" evidence="9">
    <location>
        <begin position="434"/>
        <end position="507"/>
    </location>
</feature>
<dbReference type="Pfam" id="PF00931">
    <property type="entry name" value="NB-ARC"/>
    <property type="match status" value="1"/>
</dbReference>
<dbReference type="AlphaFoldDB" id="A0ABC8TY93"/>
<evidence type="ECO:0000259" key="8">
    <source>
        <dbReference type="Pfam" id="PF18052"/>
    </source>
</evidence>
<dbReference type="FunFam" id="1.10.10.10:FF:000322">
    <property type="entry name" value="Probable disease resistance protein At1g63360"/>
    <property type="match status" value="1"/>
</dbReference>
<dbReference type="InterPro" id="IPR041118">
    <property type="entry name" value="Rx_N"/>
</dbReference>
<feature type="domain" description="Disease resistance R13L4/SHOC-2-like LRR" evidence="10">
    <location>
        <begin position="560"/>
        <end position="854"/>
    </location>
</feature>
<dbReference type="PANTHER" id="PTHR36766">
    <property type="entry name" value="PLANT BROAD-SPECTRUM MILDEW RESISTANCE PROTEIN RPW8"/>
    <property type="match status" value="1"/>
</dbReference>
<keyword evidence="5" id="KW-0611">Plant defense</keyword>
<comment type="caution">
    <text evidence="11">The sequence shown here is derived from an EMBL/GenBank/DDBJ whole genome shotgun (WGS) entry which is preliminary data.</text>
</comment>
<feature type="domain" description="NB-ARC" evidence="7">
    <location>
        <begin position="177"/>
        <end position="349"/>
    </location>
</feature>
<evidence type="ECO:0000259" key="9">
    <source>
        <dbReference type="Pfam" id="PF23559"/>
    </source>
</evidence>
<reference evidence="11 12" key="1">
    <citation type="submission" date="2024-02" db="EMBL/GenBank/DDBJ databases">
        <authorList>
            <person name="Vignale AGUSTIN F."/>
            <person name="Sosa J E."/>
            <person name="Modenutti C."/>
        </authorList>
    </citation>
    <scope>NUCLEOTIDE SEQUENCE [LARGE SCALE GENOMIC DNA]</scope>
</reference>
<dbReference type="Pfam" id="PF23598">
    <property type="entry name" value="LRR_14"/>
    <property type="match status" value="1"/>
</dbReference>
<dbReference type="Pfam" id="PF18052">
    <property type="entry name" value="Rx_N"/>
    <property type="match status" value="1"/>
</dbReference>
<keyword evidence="6" id="KW-0067">ATP-binding</keyword>
<sequence>MAMISEPLLNAATEVILKKVLSLAGEEISLAWGFKGDLNRLKKSVKMIQAVLADTERLQSTEESVRIWLENLKDLAHEADDVLDEIAYEILRRKVEIRNDMRRKVRFFFLTSNPVAFRLEMAHKIKNINSSLDKINKEAIDFGLQRGGAGILASPQFTVDRETDSFLDKSEVVGRENDASSIIEMLTYPRNQEVVSVIPIVGMPGVGKTTLAKLIYNDEHIKRHFDVRIWVSVSDYFDVKRLLKEILESQTKRKCEVDTKNAILEGLQEELEGKKYLLILDDMWNDDHNKWDDFKSCLVRVNIANGNNILVTTRSVQVASIVETLTRHYVERLSSEDCWSIFREKAFANGGAPMTPDLVAIGRMIAEKCNGLPLAAKVAGSMMSSKKEKHEWWEISNGVRSLVGDEKGVLTILKLSFDHLSSASLKQCFAYCSIFTKNLRIEKEQLIQIWMAYGFLQPNEGSNMSMEDIGNQHFRNLLQNSFFQDIEKGDYDNVKYCKMHDLVHDLARSISLSECFTLEANTRIEIPPVRHLALYTDTDIIGTIQQGSAKRLQTLFSRRIIPNNMFLNFTCLRVLCFHGADIAELPSSISKLIHLRYLDLSETSIEVLPKTITKLYNLQTLRVQGCNYLNLFPKELTNLISLRHLYFDDTCEMPMEMGQLTCLQTIPFFCVGKDKGRRIEELGYLGNLRGKLVISNLEQVSGREEAQKADLSGKENIYKLKLLWGSTWRGNISAEDVLKGLQPSPNLKVLKIYNFVGRKLPSWVITMAVRINGNGSLLPLNNLVKIKLQDCCNCEQIPMLGQLPLLRDLELRGMDGVHCIGESFYGRDCKMLDASHRGEVTKALFPALRRLTLLDMPNLTEWMEVAESSVVQIFPCLEVLTIHMCPNLKFIPSIQGLTALRNLELLRCKGLTCLPSGLRSCTSLETFVVDDCPNLVSFPDIQTLRSLSRLQISSCLKLTYLPDSLHRLSSLENLTIKNCPNLKSIPSIQGLTNLRYLEMGVCDGLTCLPSGLESCISLDTLRVKYCRTLIFFPNIQTLCSLSRLEIFSCLKLPCLLDCLHKLSSLENLTIVNCPYLKSIPSIQGLRTLRYLEIGVCDGLRYLPCGLESCTSLDTLRVRYCHNLIYFPDIQTLHSLSRLNIISCSKLICLPDGLQRLSSLENLLIQDCPNLKSIPSIQGLTTLRDLQLTGCDGLTCLPSGLQSCTSLHTLRVESCPNLSSFPDIRTLCSLSRLDIISCSKLTCLPDGLDTLPSLQTFHVEGCTLL</sequence>
<dbReference type="InterPro" id="IPR042197">
    <property type="entry name" value="Apaf_helical"/>
</dbReference>
<gene>
    <name evidence="11" type="ORF">ILEXP_LOCUS44208</name>
</gene>
<dbReference type="InterPro" id="IPR027417">
    <property type="entry name" value="P-loop_NTPase"/>
</dbReference>
<evidence type="ECO:0000259" key="10">
    <source>
        <dbReference type="Pfam" id="PF23598"/>
    </source>
</evidence>
<keyword evidence="4" id="KW-0547">Nucleotide-binding</keyword>
<comment type="similarity">
    <text evidence="1">Belongs to the disease resistance NB-LRR family.</text>
</comment>
<evidence type="ECO:0000256" key="6">
    <source>
        <dbReference type="ARBA" id="ARBA00022840"/>
    </source>
</evidence>
<dbReference type="SUPFAM" id="SSF52540">
    <property type="entry name" value="P-loop containing nucleoside triphosphate hydrolases"/>
    <property type="match status" value="1"/>
</dbReference>
<keyword evidence="12" id="KW-1185">Reference proteome</keyword>
<proteinExistence type="inferred from homology"/>
<dbReference type="InterPro" id="IPR032675">
    <property type="entry name" value="LRR_dom_sf"/>
</dbReference>
<dbReference type="EMBL" id="CAUOFW020006380">
    <property type="protein sequence ID" value="CAK9174456.1"/>
    <property type="molecule type" value="Genomic_DNA"/>
</dbReference>
<dbReference type="InterPro" id="IPR038005">
    <property type="entry name" value="RX-like_CC"/>
</dbReference>
<evidence type="ECO:0000313" key="11">
    <source>
        <dbReference type="EMBL" id="CAK9174456.1"/>
    </source>
</evidence>
<protein>
    <recommendedName>
        <fullName evidence="13">Disease resistance protein RGA3</fullName>
    </recommendedName>
</protein>
<dbReference type="Gene3D" id="1.20.5.4130">
    <property type="match status" value="1"/>
</dbReference>
<name>A0ABC8TY93_9AQUA</name>
<evidence type="ECO:0000256" key="4">
    <source>
        <dbReference type="ARBA" id="ARBA00022741"/>
    </source>
</evidence>
<dbReference type="PRINTS" id="PR00364">
    <property type="entry name" value="DISEASERSIST"/>
</dbReference>
<dbReference type="InterPro" id="IPR036388">
    <property type="entry name" value="WH-like_DNA-bd_sf"/>
</dbReference>